<proteinExistence type="predicted"/>
<feature type="compositionally biased region" description="Polar residues" evidence="1">
    <location>
        <begin position="945"/>
        <end position="961"/>
    </location>
</feature>
<dbReference type="AlphaFoldDB" id="A0A136J4B8"/>
<feature type="compositionally biased region" description="Low complexity" evidence="1">
    <location>
        <begin position="810"/>
        <end position="821"/>
    </location>
</feature>
<feature type="region of interest" description="Disordered" evidence="1">
    <location>
        <begin position="1"/>
        <end position="226"/>
    </location>
</feature>
<dbReference type="OrthoDB" id="5300331at2759"/>
<evidence type="ECO:0000259" key="2">
    <source>
        <dbReference type="Pfam" id="PF26013"/>
    </source>
</evidence>
<feature type="compositionally biased region" description="Polar residues" evidence="1">
    <location>
        <begin position="54"/>
        <end position="76"/>
    </location>
</feature>
<feature type="compositionally biased region" description="Basic and acidic residues" evidence="1">
    <location>
        <begin position="1"/>
        <end position="11"/>
    </location>
</feature>
<dbReference type="Proteomes" id="UP000070501">
    <property type="component" value="Unassembled WGS sequence"/>
</dbReference>
<feature type="compositionally biased region" description="Polar residues" evidence="1">
    <location>
        <begin position="182"/>
        <end position="192"/>
    </location>
</feature>
<keyword evidence="4" id="KW-1185">Reference proteome</keyword>
<feature type="region of interest" description="Disordered" evidence="1">
    <location>
        <begin position="810"/>
        <end position="867"/>
    </location>
</feature>
<evidence type="ECO:0000313" key="3">
    <source>
        <dbReference type="EMBL" id="KXJ91953.1"/>
    </source>
</evidence>
<dbReference type="InParanoid" id="A0A136J4B8"/>
<reference evidence="4" key="1">
    <citation type="submission" date="2016-02" db="EMBL/GenBank/DDBJ databases">
        <title>Draft genome sequence of Microdochium bolleyi, a fungal endophyte of beachgrass.</title>
        <authorList>
            <consortium name="DOE Joint Genome Institute"/>
            <person name="David A.S."/>
            <person name="May G."/>
            <person name="Haridas S."/>
            <person name="Lim J."/>
            <person name="Wang M."/>
            <person name="Labutti K."/>
            <person name="Lipzen A."/>
            <person name="Barry K."/>
            <person name="Grigoriev I.V."/>
        </authorList>
    </citation>
    <scope>NUCLEOTIDE SEQUENCE [LARGE SCALE GENOMIC DNA]</scope>
    <source>
        <strain evidence="4">J235TASD1</strain>
    </source>
</reference>
<protein>
    <recommendedName>
        <fullName evidence="2">DUF8004 domain-containing protein</fullName>
    </recommendedName>
</protein>
<feature type="compositionally biased region" description="Polar residues" evidence="1">
    <location>
        <begin position="889"/>
        <end position="911"/>
    </location>
</feature>
<organism evidence="3 4">
    <name type="scientific">Microdochium bolleyi</name>
    <dbReference type="NCBI Taxonomy" id="196109"/>
    <lineage>
        <taxon>Eukaryota</taxon>
        <taxon>Fungi</taxon>
        <taxon>Dikarya</taxon>
        <taxon>Ascomycota</taxon>
        <taxon>Pezizomycotina</taxon>
        <taxon>Sordariomycetes</taxon>
        <taxon>Xylariomycetidae</taxon>
        <taxon>Xylariales</taxon>
        <taxon>Microdochiaceae</taxon>
        <taxon>Microdochium</taxon>
    </lineage>
</organism>
<dbReference type="PANTHER" id="PTHR39601">
    <property type="entry name" value="CHORIOGENIN HMINOR"/>
    <property type="match status" value="1"/>
</dbReference>
<feature type="compositionally biased region" description="Polar residues" evidence="1">
    <location>
        <begin position="124"/>
        <end position="137"/>
    </location>
</feature>
<evidence type="ECO:0000313" key="4">
    <source>
        <dbReference type="Proteomes" id="UP000070501"/>
    </source>
</evidence>
<dbReference type="EMBL" id="KQ964249">
    <property type="protein sequence ID" value="KXJ91953.1"/>
    <property type="molecule type" value="Genomic_DNA"/>
</dbReference>
<evidence type="ECO:0000256" key="1">
    <source>
        <dbReference type="SAM" id="MobiDB-lite"/>
    </source>
</evidence>
<feature type="compositionally biased region" description="Basic residues" evidence="1">
    <location>
        <begin position="111"/>
        <end position="123"/>
    </location>
</feature>
<feature type="region of interest" description="Disordered" evidence="1">
    <location>
        <begin position="880"/>
        <end position="981"/>
    </location>
</feature>
<dbReference type="STRING" id="196109.A0A136J4B8"/>
<dbReference type="InterPro" id="IPR058317">
    <property type="entry name" value="DUF8004"/>
</dbReference>
<feature type="compositionally biased region" description="Polar residues" evidence="1">
    <location>
        <begin position="151"/>
        <end position="170"/>
    </location>
</feature>
<dbReference type="PANTHER" id="PTHR39601:SF2">
    <property type="entry name" value="CHORIOGENIN HMINOR"/>
    <property type="match status" value="1"/>
</dbReference>
<gene>
    <name evidence="3" type="ORF">Micbo1qcDRAFT_162016</name>
</gene>
<name>A0A136J4B8_9PEZI</name>
<sequence>MLSKQHQDPRDAGLYPSPNGPPPELPPRDLSIGNNGYVYDAGTPPVLPPIGGFDNSSYINDAPQNQSHARQPSGSSGKLRKPVAGPSSQAPIRLSQTMPLLDAENEANKSKPQRLSKTQRRRSSSASHSGPNYSYTNLAVEDATPAESRFRSSSAQPPSQRLPQTGNETRIISGPPAISVPRPTSSHDNSGTALKDHEKRGRLRRSWLPGSSSRSQSKDAKHGKGSKAWVLGQNVDYNADLLAIGDHVPELWNEQGDVCVYLHPRGSGFGPSFKVPTFAISTSLVFNNLIAAEAGASVPLERNRTQSFSGQNSLTAADAERSVYPPLQHSLESNEQSLYLLMSPSHAGGPGEFERLVSVRNLFAFLTGQPLVATAAKPTLFKVLLEISDLLKEYQFTSLDGTSFGDAVNMSFGYLMDQHALADVRHSREKTLEALVLGERMRSMDLYKEAFAHAAGKYTAVRELKSSLWDLLTPDTRERLERAHLDLVSRQNNVNNRLESFEFPALFSGIANSTTHTEYRDVKYAVWRKSFHRMRQLVLGHYKTKFGNWPPKARSKKNNFSESGLNRQVLKILYSDCCALYDLLVDRQNITTRAIDQSAEEDEADQMANPHISALRRMLTEFDQSSPPVLPPMPFDVPMLPDMSTIKANYATLPPKEQQRLDKNLQEYERVLILNKSYDFETSKLRVPLLVEFLELEDKETKGKTVAEMAEQRIGYWLFLYVVIQSLPMLVVDAPGLQYTDGVEYFLCQPPRGHPPWIEDAPMVRKRWYEVAGGGGLVELSTDAVEFGIEGIYHRSHCWLAAKQWESRGPDALAPPAEEPLSPLPPPQAVFTDMDPGAGGSGRTGSPLGPPPGAATRGRSGSPHDRKHAYRKSIALGLEPVMLPPGTGDSPQGSWGPNSASSMASPPTSGHWSPAAGGAGGLAIRNRSSGNLPALHHGGTPPVFNPSSDAGSGSRQASVGGSTFDDILKDIEQPKKKKSFF</sequence>
<feature type="compositionally biased region" description="Polar residues" evidence="1">
    <location>
        <begin position="86"/>
        <end position="98"/>
    </location>
</feature>
<accession>A0A136J4B8</accession>
<feature type="domain" description="DUF8004" evidence="2">
    <location>
        <begin position="411"/>
        <end position="503"/>
    </location>
</feature>
<dbReference type="Pfam" id="PF26013">
    <property type="entry name" value="DUF8004"/>
    <property type="match status" value="1"/>
</dbReference>